<dbReference type="PANTHER" id="PTHR14885:SF1">
    <property type="entry name" value="CILIA- AND FLAGELLA-ASSOCIATED PROTEIN 43"/>
    <property type="match status" value="1"/>
</dbReference>
<evidence type="ECO:0000313" key="11">
    <source>
        <dbReference type="Proteomes" id="UP000289886"/>
    </source>
</evidence>
<evidence type="ECO:0000256" key="5">
    <source>
        <dbReference type="ARBA" id="ARBA00022737"/>
    </source>
</evidence>
<evidence type="ECO:0000256" key="6">
    <source>
        <dbReference type="ARBA" id="ARBA00023054"/>
    </source>
</evidence>
<reference evidence="10 11" key="1">
    <citation type="submission" date="2019-01" db="EMBL/GenBank/DDBJ databases">
        <title>Draft Genome and Complete Hox-Cluster Characterization of the Sterlet Sturgeon (Acipenser ruthenus).</title>
        <authorList>
            <person name="Wei Q."/>
        </authorList>
    </citation>
    <scope>NUCLEOTIDE SEQUENCE [LARGE SCALE GENOMIC DNA]</scope>
    <source>
        <strain evidence="10">WHYD16114868_AA</strain>
        <tissue evidence="10">Blood</tissue>
    </source>
</reference>
<proteinExistence type="predicted"/>
<evidence type="ECO:0000256" key="7">
    <source>
        <dbReference type="ARBA" id="ARBA00023212"/>
    </source>
</evidence>
<evidence type="ECO:0000256" key="9">
    <source>
        <dbReference type="SAM" id="Coils"/>
    </source>
</evidence>
<comment type="subcellular location">
    <subcellularLocation>
        <location evidence="1">Cell projection</location>
        <location evidence="1">Cilium</location>
    </subcellularLocation>
    <subcellularLocation>
        <location evidence="2">Cytoplasm</location>
        <location evidence="2">Cytoskeleton</location>
    </subcellularLocation>
</comment>
<organism evidence="10 11">
    <name type="scientific">Acipenser ruthenus</name>
    <name type="common">Sterlet sturgeon</name>
    <dbReference type="NCBI Taxonomy" id="7906"/>
    <lineage>
        <taxon>Eukaryota</taxon>
        <taxon>Metazoa</taxon>
        <taxon>Chordata</taxon>
        <taxon>Craniata</taxon>
        <taxon>Vertebrata</taxon>
        <taxon>Euteleostomi</taxon>
        <taxon>Actinopterygii</taxon>
        <taxon>Chondrostei</taxon>
        <taxon>Acipenseriformes</taxon>
        <taxon>Acipenseridae</taxon>
        <taxon>Acipenser</taxon>
    </lineage>
</organism>
<evidence type="ECO:0000256" key="4">
    <source>
        <dbReference type="ARBA" id="ARBA00022574"/>
    </source>
</evidence>
<keyword evidence="8" id="KW-0966">Cell projection</keyword>
<evidence type="ECO:0000256" key="3">
    <source>
        <dbReference type="ARBA" id="ARBA00022490"/>
    </source>
</evidence>
<dbReference type="Proteomes" id="UP000289886">
    <property type="component" value="Unassembled WGS sequence"/>
</dbReference>
<dbReference type="GO" id="GO:0005930">
    <property type="term" value="C:axoneme"/>
    <property type="evidence" value="ECO:0007669"/>
    <property type="project" value="TreeGrafter"/>
</dbReference>
<protein>
    <submittedName>
        <fullName evidence="10">Cilia-and flagella-associated protein 43</fullName>
    </submittedName>
</protein>
<evidence type="ECO:0000256" key="1">
    <source>
        <dbReference type="ARBA" id="ARBA00004138"/>
    </source>
</evidence>
<dbReference type="Pfam" id="PF25828">
    <property type="entry name" value="CC_Cfap43"/>
    <property type="match status" value="2"/>
</dbReference>
<sequence>MTCFFSEMSESVLSLCCTSRAIKEESLEFTDTKKSLRKGIKELQRAIQAMMRENESLPEIEKLEQQEFNLDVEEQNRLQVEGEQEVARDVIHSVKLAFNKKFESIFKQKEQEINRVKDKNQRLLEILTELDLKEKLWEPELCDNEKPEQALTVDVSEEIPQPEFMSKPEAQWLEDEKKQFKEYEKKVKELNEEREKYRKTLGEQKIASMVESKDFRTGIIQQEWEHMRMRMQMEDLNNKARDIQMLKVSRELQVVKSYNQ</sequence>
<keyword evidence="3" id="KW-0963">Cytoplasm</keyword>
<evidence type="ECO:0000256" key="2">
    <source>
        <dbReference type="ARBA" id="ARBA00004245"/>
    </source>
</evidence>
<feature type="coiled-coil region" evidence="9">
    <location>
        <begin position="173"/>
        <end position="207"/>
    </location>
</feature>
<keyword evidence="4" id="KW-0853">WD repeat</keyword>
<keyword evidence="5" id="KW-0677">Repeat</keyword>
<evidence type="ECO:0000256" key="8">
    <source>
        <dbReference type="ARBA" id="ARBA00023273"/>
    </source>
</evidence>
<dbReference type="EMBL" id="SCEB01215840">
    <property type="protein sequence ID" value="RXM27392.1"/>
    <property type="molecule type" value="Genomic_DNA"/>
</dbReference>
<keyword evidence="10" id="KW-0282">Flagellum</keyword>
<accession>A0A444TWW8</accession>
<keyword evidence="7" id="KW-0206">Cytoskeleton</keyword>
<gene>
    <name evidence="10" type="ORF">EOD39_10836</name>
</gene>
<feature type="coiled-coil region" evidence="9">
    <location>
        <begin position="99"/>
        <end position="133"/>
    </location>
</feature>
<dbReference type="GO" id="GO:0007288">
    <property type="term" value="P:sperm axoneme assembly"/>
    <property type="evidence" value="ECO:0007669"/>
    <property type="project" value="TreeGrafter"/>
</dbReference>
<dbReference type="AlphaFoldDB" id="A0A444TWW8"/>
<keyword evidence="10" id="KW-0969">Cilium</keyword>
<keyword evidence="6 9" id="KW-0175">Coiled coil</keyword>
<dbReference type="PANTHER" id="PTHR14885">
    <property type="entry name" value="CILIA- AND FLAGELLA-ASSOCIATED PROTEIN 43-RELATED"/>
    <property type="match status" value="1"/>
</dbReference>
<keyword evidence="11" id="KW-1185">Reference proteome</keyword>
<evidence type="ECO:0000313" key="10">
    <source>
        <dbReference type="EMBL" id="RXM27392.1"/>
    </source>
</evidence>
<comment type="caution">
    <text evidence="10">The sequence shown here is derived from an EMBL/GenBank/DDBJ whole genome shotgun (WGS) entry which is preliminary data.</text>
</comment>
<name>A0A444TWW8_ACIRT</name>